<dbReference type="InterPro" id="IPR006143">
    <property type="entry name" value="RND_pump_MFP"/>
</dbReference>
<dbReference type="PANTHER" id="PTHR30469">
    <property type="entry name" value="MULTIDRUG RESISTANCE PROTEIN MDTA"/>
    <property type="match status" value="1"/>
</dbReference>
<keyword evidence="5" id="KW-1185">Reference proteome</keyword>
<dbReference type="Gene3D" id="2.40.420.20">
    <property type="match status" value="1"/>
</dbReference>
<proteinExistence type="inferred from homology"/>
<dbReference type="Gene3D" id="1.10.287.470">
    <property type="entry name" value="Helix hairpin bin"/>
    <property type="match status" value="1"/>
</dbReference>
<evidence type="ECO:0000256" key="1">
    <source>
        <dbReference type="ARBA" id="ARBA00009477"/>
    </source>
</evidence>
<keyword evidence="2" id="KW-0175">Coiled coil</keyword>
<dbReference type="NCBIfam" id="TIGR01730">
    <property type="entry name" value="RND_mfp"/>
    <property type="match status" value="1"/>
</dbReference>
<name>A0ABZ2IRN6_9BACT</name>
<accession>A0ABZ2IRN6</accession>
<evidence type="ECO:0000313" key="5">
    <source>
        <dbReference type="Proteomes" id="UP001385389"/>
    </source>
</evidence>
<gene>
    <name evidence="4" type="ORF">V8V93_13050</name>
</gene>
<evidence type="ECO:0000313" key="4">
    <source>
        <dbReference type="EMBL" id="WWX21371.1"/>
    </source>
</evidence>
<organism evidence="4 5">
    <name type="scientific">Pseudodesulfovibrio methanolicus</name>
    <dbReference type="NCBI Taxonomy" id="3126690"/>
    <lineage>
        <taxon>Bacteria</taxon>
        <taxon>Pseudomonadati</taxon>
        <taxon>Thermodesulfobacteriota</taxon>
        <taxon>Desulfovibrionia</taxon>
        <taxon>Desulfovibrionales</taxon>
        <taxon>Desulfovibrionaceae</taxon>
    </lineage>
</organism>
<dbReference type="Gene3D" id="2.40.30.170">
    <property type="match status" value="1"/>
</dbReference>
<feature type="coiled-coil region" evidence="2">
    <location>
        <begin position="170"/>
        <end position="197"/>
    </location>
</feature>
<feature type="region of interest" description="Disordered" evidence="3">
    <location>
        <begin position="400"/>
        <end position="419"/>
    </location>
</feature>
<dbReference type="Proteomes" id="UP001385389">
    <property type="component" value="Chromosome"/>
</dbReference>
<dbReference type="RefSeq" id="WP_338667030.1">
    <property type="nucleotide sequence ID" value="NZ_CP146609.1"/>
</dbReference>
<evidence type="ECO:0000256" key="3">
    <source>
        <dbReference type="SAM" id="MobiDB-lite"/>
    </source>
</evidence>
<dbReference type="SUPFAM" id="SSF111369">
    <property type="entry name" value="HlyD-like secretion proteins"/>
    <property type="match status" value="1"/>
</dbReference>
<dbReference type="EMBL" id="CP146609">
    <property type="protein sequence ID" value="WWX21371.1"/>
    <property type="molecule type" value="Genomic_DNA"/>
</dbReference>
<protein>
    <submittedName>
        <fullName evidence="4">Efflux RND transporter periplasmic adaptor subunit</fullName>
    </submittedName>
</protein>
<dbReference type="PROSITE" id="PS51257">
    <property type="entry name" value="PROKAR_LIPOPROTEIN"/>
    <property type="match status" value="1"/>
</dbReference>
<dbReference type="Gene3D" id="2.40.50.100">
    <property type="match status" value="1"/>
</dbReference>
<reference evidence="4 5" key="1">
    <citation type="submission" date="2024-03" db="EMBL/GenBank/DDBJ databases">
        <title>Phenotype and Genome Characterization of a Sulfate-Reducing Bacterium Pseudodesulfovibrio sp. strain 5S69, isolated from Petroleum Reservoir in Tatarstan (Russia).</title>
        <authorList>
            <person name="Bidzhieva S.K."/>
            <person name="Kadnikov V."/>
            <person name="Tourova T.P."/>
            <person name="Samigullina S.R."/>
            <person name="Sokolova D.S."/>
            <person name="Poltaraus A.B."/>
            <person name="Avtukh A.N."/>
            <person name="Tereshina V.M."/>
            <person name="Mardanov A.V."/>
            <person name="Nazina T.N."/>
        </authorList>
    </citation>
    <scope>NUCLEOTIDE SEQUENCE [LARGE SCALE GENOMIC DNA]</scope>
    <source>
        <strain evidence="4 5">5S69</strain>
    </source>
</reference>
<comment type="similarity">
    <text evidence="1">Belongs to the membrane fusion protein (MFP) (TC 8.A.1) family.</text>
</comment>
<evidence type="ECO:0000256" key="2">
    <source>
        <dbReference type="SAM" id="Coils"/>
    </source>
</evidence>
<sequence length="419" mass="44792">MNLYFNKLRAVFRLKVLLPLAILTAACAGSYVTLVSAPKARMRPPQVIRQSVETRQAVLTNHRVVVDVMGTVTAAREIVLKSQVSGKVVEVSPDFVPGGFFEAGESILNIDAKDYELAVQEVEAEVTGAEYDLKVEQGYQKVSAREWALLQEAGKSTQAEADLALRKPHLAKAQADLRAARAKLERARIDLSRTKVAAPFAAMVESKDTDLGAAVAVQGSLATLVGTDEFWIQASVPVDRLGWISLPSATRPQGSEAEIISGGGGDESVLRGRVVRLLPSLEDEGRMARVLIAVKDPLNLEGRPGVKPLLLGSYVSVRIRGDELKGVYAVPRAAFHDNSRVWVLADDGTLDIRTVDPVWKDEGSIVIRKGLAQGERIVMSDLAAPVQGMLLNGVDDGSDAAVQSAETPAGTTGGEADNG</sequence>